<comment type="caution">
    <text evidence="1">The sequence shown here is derived from an EMBL/GenBank/DDBJ whole genome shotgun (WGS) entry which is preliminary data.</text>
</comment>
<evidence type="ECO:0000313" key="1">
    <source>
        <dbReference type="EMBL" id="GHA07376.1"/>
    </source>
</evidence>
<dbReference type="EMBL" id="BMZD01000012">
    <property type="protein sequence ID" value="GHA07376.1"/>
    <property type="molecule type" value="Genomic_DNA"/>
</dbReference>
<name>A0A918VL39_9SPHN</name>
<accession>A0A918VL39</accession>
<dbReference type="Proteomes" id="UP000634139">
    <property type="component" value="Unassembled WGS sequence"/>
</dbReference>
<evidence type="ECO:0000313" key="2">
    <source>
        <dbReference type="Proteomes" id="UP000634139"/>
    </source>
</evidence>
<reference evidence="1" key="1">
    <citation type="journal article" date="2014" name="Int. J. Syst. Evol. Microbiol.">
        <title>Complete genome sequence of Corynebacterium casei LMG S-19264T (=DSM 44701T), isolated from a smear-ripened cheese.</title>
        <authorList>
            <consortium name="US DOE Joint Genome Institute (JGI-PGF)"/>
            <person name="Walter F."/>
            <person name="Albersmeier A."/>
            <person name="Kalinowski J."/>
            <person name="Ruckert C."/>
        </authorList>
    </citation>
    <scope>NUCLEOTIDE SEQUENCE</scope>
    <source>
        <strain evidence="1">KCTC 32422</strain>
    </source>
</reference>
<keyword evidence="2" id="KW-1185">Reference proteome</keyword>
<sequence length="109" mass="12611">MVMGDFCVPGHRHTRHYRDLLSETLAAHHNLGALCWAIATANRFFDIATIDNKFQYGRPEGSAVEVIDEIFKSGQMATLERYKNTTFDRLRHSQTFDDGDSGRYWDELR</sequence>
<reference evidence="1" key="2">
    <citation type="submission" date="2020-09" db="EMBL/GenBank/DDBJ databases">
        <authorList>
            <person name="Sun Q."/>
            <person name="Kim S."/>
        </authorList>
    </citation>
    <scope>NUCLEOTIDE SEQUENCE</scope>
    <source>
        <strain evidence="1">KCTC 32422</strain>
    </source>
</reference>
<protein>
    <submittedName>
        <fullName evidence="1">Uncharacterized protein</fullName>
    </submittedName>
</protein>
<dbReference type="AlphaFoldDB" id="A0A918VL39"/>
<gene>
    <name evidence="1" type="ORF">GCM10011617_30050</name>
</gene>
<organism evidence="1 2">
    <name type="scientific">Novosphingobium arvoryzae</name>
    <dbReference type="NCBI Taxonomy" id="1256514"/>
    <lineage>
        <taxon>Bacteria</taxon>
        <taxon>Pseudomonadati</taxon>
        <taxon>Pseudomonadota</taxon>
        <taxon>Alphaproteobacteria</taxon>
        <taxon>Sphingomonadales</taxon>
        <taxon>Sphingomonadaceae</taxon>
        <taxon>Novosphingobium</taxon>
    </lineage>
</organism>
<proteinExistence type="predicted"/>